<dbReference type="CDD" id="cd02509">
    <property type="entry name" value="GDP-M1P_Guanylyltransferase"/>
    <property type="match status" value="1"/>
</dbReference>
<accession>A0AAF0JAK5</accession>
<evidence type="ECO:0000256" key="2">
    <source>
        <dbReference type="ARBA" id="ARBA00022695"/>
    </source>
</evidence>
<dbReference type="EMBL" id="CP119878">
    <property type="protein sequence ID" value="WFD34396.1"/>
    <property type="molecule type" value="Genomic_DNA"/>
</dbReference>
<dbReference type="AlphaFoldDB" id="A0AAF0JAK5"/>
<dbReference type="Proteomes" id="UP001219933">
    <property type="component" value="Chromosome 2"/>
</dbReference>
<evidence type="ECO:0000256" key="4">
    <source>
        <dbReference type="ARBA" id="ARBA00023134"/>
    </source>
</evidence>
<dbReference type="PANTHER" id="PTHR46390">
    <property type="entry name" value="MANNOSE-1-PHOSPHATE GUANYLYLTRANSFERASE"/>
    <property type="match status" value="1"/>
</dbReference>
<evidence type="ECO:0000259" key="7">
    <source>
        <dbReference type="Pfam" id="PF22640"/>
    </source>
</evidence>
<name>A0AAF0JAK5_9BASI</name>
<dbReference type="FunFam" id="3.90.550.10:FF:000046">
    <property type="entry name" value="Mannose-1-phosphate guanylyltransferase (GDP)"/>
    <property type="match status" value="1"/>
</dbReference>
<keyword evidence="9" id="KW-1185">Reference proteome</keyword>
<reference evidence="8" key="1">
    <citation type="submission" date="2023-03" db="EMBL/GenBank/DDBJ databases">
        <title>Mating type loci evolution in Malassezia.</title>
        <authorList>
            <person name="Coelho M.A."/>
        </authorList>
    </citation>
    <scope>NUCLEOTIDE SEQUENCE</scope>
    <source>
        <strain evidence="8">CBS 11721</strain>
    </source>
</reference>
<feature type="compositionally biased region" description="Low complexity" evidence="5">
    <location>
        <begin position="58"/>
        <end position="68"/>
    </location>
</feature>
<dbReference type="Gene3D" id="3.90.550.10">
    <property type="entry name" value="Spore Coat Polysaccharide Biosynthesis Protein SpsA, Chain A"/>
    <property type="match status" value="1"/>
</dbReference>
<dbReference type="InterPro" id="IPR054566">
    <property type="entry name" value="ManC/GMP-like_b-helix"/>
</dbReference>
<dbReference type="GO" id="GO:0009298">
    <property type="term" value="P:GDP-mannose biosynthetic process"/>
    <property type="evidence" value="ECO:0007669"/>
    <property type="project" value="TreeGrafter"/>
</dbReference>
<keyword evidence="4" id="KW-0342">GTP-binding</keyword>
<protein>
    <submittedName>
        <fullName evidence="8">Mannose-1-phosphate guanylyltransferase</fullName>
        <ecNumber evidence="8">2.7.7.13</ecNumber>
    </submittedName>
</protein>
<dbReference type="Pfam" id="PF22640">
    <property type="entry name" value="ManC_GMP_beta-helix"/>
    <property type="match status" value="1"/>
</dbReference>
<evidence type="ECO:0000313" key="9">
    <source>
        <dbReference type="Proteomes" id="UP001219933"/>
    </source>
</evidence>
<proteinExistence type="predicted"/>
<keyword evidence="1 8" id="KW-0808">Transferase</keyword>
<feature type="region of interest" description="Disordered" evidence="5">
    <location>
        <begin position="58"/>
        <end position="91"/>
    </location>
</feature>
<dbReference type="SUPFAM" id="SSF53448">
    <property type="entry name" value="Nucleotide-diphospho-sugar transferases"/>
    <property type="match status" value="1"/>
</dbReference>
<evidence type="ECO:0000259" key="6">
    <source>
        <dbReference type="Pfam" id="PF00483"/>
    </source>
</evidence>
<dbReference type="GO" id="GO:0005525">
    <property type="term" value="F:GTP binding"/>
    <property type="evidence" value="ECO:0007669"/>
    <property type="project" value="UniProtKB-KW"/>
</dbReference>
<dbReference type="PANTHER" id="PTHR46390:SF1">
    <property type="entry name" value="MANNOSE-1-PHOSPHATE GUANYLYLTRANSFERASE"/>
    <property type="match status" value="1"/>
</dbReference>
<keyword evidence="3" id="KW-0547">Nucleotide-binding</keyword>
<evidence type="ECO:0000256" key="1">
    <source>
        <dbReference type="ARBA" id="ARBA00022679"/>
    </source>
</evidence>
<sequence length="458" mass="48806">MSNELLSQILGGISQLQSQLLRVNDRLDAIESGGAQPFTPLSRDFAFSPNFSPGKRVSYSSHSNSVNHHVPKDGLTMPSSVAEKDSSLEPAEPDVGMWTVVPAGGAGTRLWPLSRQNCPKFLLDLTGQGRTLIQNTWDRLLPLSGADRLMVVTGKSHVDAVGMQLPHLKSNNVFAEPSPKESMAAIGLAAAVLLRRDPEAVLGSFAADHIISGRDAFESSVREAVRVAHEGYLVTIGIAPSHPSTGFGYIKLGEQLELSGAPNAHKVLEFKEKPDARTAAAYLSTGKYRWNGGMFVVKAKVLMSLLEDNVPELAEGLHAVAAAWGTSDQERVLSETWPSLPKIAIDHAVAEPASRVGRVAVVPATFGWDDVGDFASLADLLPAEKNQARVLGDQSLVITEGQVGGIIVPASGRAIACLGMDDVVVVDTPDALLITTRARSQDVKSIVGKCKKTHPELC</sequence>
<dbReference type="EC" id="2.7.7.13" evidence="8"/>
<dbReference type="InterPro" id="IPR051161">
    <property type="entry name" value="Mannose-6P_isomerase_type2"/>
</dbReference>
<organism evidence="8 9">
    <name type="scientific">Malassezia cuniculi</name>
    <dbReference type="NCBI Taxonomy" id="948313"/>
    <lineage>
        <taxon>Eukaryota</taxon>
        <taxon>Fungi</taxon>
        <taxon>Dikarya</taxon>
        <taxon>Basidiomycota</taxon>
        <taxon>Ustilaginomycotina</taxon>
        <taxon>Malasseziomycetes</taxon>
        <taxon>Malasseziales</taxon>
        <taxon>Malasseziaceae</taxon>
        <taxon>Malassezia</taxon>
    </lineage>
</organism>
<keyword evidence="2 8" id="KW-0548">Nucleotidyltransferase</keyword>
<evidence type="ECO:0000256" key="3">
    <source>
        <dbReference type="ARBA" id="ARBA00022741"/>
    </source>
</evidence>
<feature type="domain" description="Nucleotidyl transferase" evidence="6">
    <location>
        <begin position="100"/>
        <end position="381"/>
    </location>
</feature>
<dbReference type="SUPFAM" id="SSF159283">
    <property type="entry name" value="Guanosine diphospho-D-mannose pyrophosphorylase/mannose-6-phosphate isomerase linker domain"/>
    <property type="match status" value="1"/>
</dbReference>
<gene>
    <name evidence="8" type="ORF">MCUN1_001235</name>
</gene>
<evidence type="ECO:0000256" key="5">
    <source>
        <dbReference type="SAM" id="MobiDB-lite"/>
    </source>
</evidence>
<dbReference type="InterPro" id="IPR005835">
    <property type="entry name" value="NTP_transferase_dom"/>
</dbReference>
<dbReference type="GO" id="GO:0004475">
    <property type="term" value="F:mannose-1-phosphate guanylyltransferase (GTP) activity"/>
    <property type="evidence" value="ECO:0007669"/>
    <property type="project" value="UniProtKB-EC"/>
</dbReference>
<dbReference type="InterPro" id="IPR029044">
    <property type="entry name" value="Nucleotide-diphossugar_trans"/>
</dbReference>
<evidence type="ECO:0000313" key="8">
    <source>
        <dbReference type="EMBL" id="WFD34396.1"/>
    </source>
</evidence>
<dbReference type="InterPro" id="IPR049577">
    <property type="entry name" value="GMPP_N"/>
</dbReference>
<feature type="domain" description="MannoseP isomerase/GMP-like beta-helix" evidence="7">
    <location>
        <begin position="406"/>
        <end position="449"/>
    </location>
</feature>
<dbReference type="Pfam" id="PF00483">
    <property type="entry name" value="NTP_transferase"/>
    <property type="match status" value="1"/>
</dbReference>